<reference evidence="3 4" key="1">
    <citation type="submission" date="2017-11" db="EMBL/GenBank/DDBJ databases">
        <title>De-novo sequencing of pomegranate (Punica granatum L.) genome.</title>
        <authorList>
            <person name="Akparov Z."/>
            <person name="Amiraslanov A."/>
            <person name="Hajiyeva S."/>
            <person name="Abbasov M."/>
            <person name="Kaur K."/>
            <person name="Hamwieh A."/>
            <person name="Solovyev V."/>
            <person name="Salamov A."/>
            <person name="Braich B."/>
            <person name="Kosarev P."/>
            <person name="Mahmoud A."/>
            <person name="Hajiyev E."/>
            <person name="Babayeva S."/>
            <person name="Izzatullayeva V."/>
            <person name="Mammadov A."/>
            <person name="Mammadov A."/>
            <person name="Sharifova S."/>
            <person name="Ojaghi J."/>
            <person name="Eynullazada K."/>
            <person name="Bayramov B."/>
            <person name="Abdulazimova A."/>
            <person name="Shahmuradov I."/>
        </authorList>
    </citation>
    <scope>NUCLEOTIDE SEQUENCE [LARGE SCALE GENOMIC DNA]</scope>
    <source>
        <strain evidence="4">cv. AG2017</strain>
        <tissue evidence="3">Leaf</tissue>
    </source>
</reference>
<dbReference type="Proteomes" id="UP000233551">
    <property type="component" value="Unassembled WGS sequence"/>
</dbReference>
<dbReference type="EMBL" id="PGOL01000010">
    <property type="protein sequence ID" value="PKI79320.1"/>
    <property type="molecule type" value="Genomic_DNA"/>
</dbReference>
<evidence type="ECO:0000256" key="1">
    <source>
        <dbReference type="SAM" id="MobiDB-lite"/>
    </source>
</evidence>
<comment type="caution">
    <text evidence="3">The sequence shown here is derived from an EMBL/GenBank/DDBJ whole genome shotgun (WGS) entry which is preliminary data.</text>
</comment>
<accession>A0A2I0LF83</accession>
<dbReference type="GO" id="GO:1904812">
    <property type="term" value="P:rRNA acetylation involved in maturation of SSU-rRNA"/>
    <property type="evidence" value="ECO:0007669"/>
    <property type="project" value="TreeGrafter"/>
</dbReference>
<dbReference type="GO" id="GO:0000049">
    <property type="term" value="F:tRNA binding"/>
    <property type="evidence" value="ECO:0007669"/>
    <property type="project" value="TreeGrafter"/>
</dbReference>
<dbReference type="Pfam" id="PF13725">
    <property type="entry name" value="tRNA_bind_2"/>
    <property type="match status" value="1"/>
</dbReference>
<evidence type="ECO:0000259" key="2">
    <source>
        <dbReference type="Pfam" id="PF13725"/>
    </source>
</evidence>
<evidence type="ECO:0000313" key="4">
    <source>
        <dbReference type="Proteomes" id="UP000233551"/>
    </source>
</evidence>
<dbReference type="InterPro" id="IPR032672">
    <property type="entry name" value="TmcA/NAT10/Kre33"/>
</dbReference>
<dbReference type="GO" id="GO:1990883">
    <property type="term" value="F:18S rRNA cytidine N-acetyltransferase activity"/>
    <property type="evidence" value="ECO:0007669"/>
    <property type="project" value="TreeGrafter"/>
</dbReference>
<sequence>MEYKLAMRQASVLLCIGLQHRDFNFLQGQMKLENQQIMALFNKVMKKFYKHLYAIASKEIESALPRLKDVALEPHSISVEDDLNDAAKKVEDEMRAQTEGLLNPELLQQYAIVGRESDLEKALQNGAGRIPSGGLVSVKSSREMSEKRGKQKDGQESGKRQKKDERGSKSNKKRKH</sequence>
<dbReference type="AlphaFoldDB" id="A0A2I0LF83"/>
<keyword evidence="4" id="KW-1185">Reference proteome</keyword>
<dbReference type="GO" id="GO:0005730">
    <property type="term" value="C:nucleolus"/>
    <property type="evidence" value="ECO:0007669"/>
    <property type="project" value="TreeGrafter"/>
</dbReference>
<proteinExistence type="predicted"/>
<feature type="compositionally biased region" description="Basic and acidic residues" evidence="1">
    <location>
        <begin position="140"/>
        <end position="168"/>
    </location>
</feature>
<dbReference type="PANTHER" id="PTHR10925:SF5">
    <property type="entry name" value="RNA CYTIDINE ACETYLTRANSFERASE"/>
    <property type="match status" value="1"/>
</dbReference>
<dbReference type="STRING" id="22663.A0A2I0LF83"/>
<feature type="domain" description="Possible tRNA binding" evidence="2">
    <location>
        <begin position="3"/>
        <end position="122"/>
    </location>
</feature>
<evidence type="ECO:0000313" key="3">
    <source>
        <dbReference type="EMBL" id="PKI79320.1"/>
    </source>
</evidence>
<name>A0A2I0LF83_PUNGR</name>
<organism evidence="3 4">
    <name type="scientific">Punica granatum</name>
    <name type="common">Pomegranate</name>
    <dbReference type="NCBI Taxonomy" id="22663"/>
    <lineage>
        <taxon>Eukaryota</taxon>
        <taxon>Viridiplantae</taxon>
        <taxon>Streptophyta</taxon>
        <taxon>Embryophyta</taxon>
        <taxon>Tracheophyta</taxon>
        <taxon>Spermatophyta</taxon>
        <taxon>Magnoliopsida</taxon>
        <taxon>eudicotyledons</taxon>
        <taxon>Gunneridae</taxon>
        <taxon>Pentapetalae</taxon>
        <taxon>rosids</taxon>
        <taxon>malvids</taxon>
        <taxon>Myrtales</taxon>
        <taxon>Lythraceae</taxon>
        <taxon>Punica</taxon>
    </lineage>
</organism>
<dbReference type="PANTHER" id="PTHR10925">
    <property type="entry name" value="N-ACETYLTRANSFERASE 10"/>
    <property type="match status" value="1"/>
</dbReference>
<protein>
    <recommendedName>
        <fullName evidence="2">Possible tRNA binding domain-containing protein</fullName>
    </recommendedName>
</protein>
<dbReference type="GO" id="GO:0030686">
    <property type="term" value="C:90S preribosome"/>
    <property type="evidence" value="ECO:0007669"/>
    <property type="project" value="TreeGrafter"/>
</dbReference>
<gene>
    <name evidence="3" type="ORF">CRG98_000265</name>
</gene>
<feature type="region of interest" description="Disordered" evidence="1">
    <location>
        <begin position="124"/>
        <end position="176"/>
    </location>
</feature>
<dbReference type="InterPro" id="IPR027992">
    <property type="entry name" value="tRNA_bind_dom"/>
</dbReference>